<organism evidence="1 2">
    <name type="scientific">Lactococcus phage WRP3</name>
    <dbReference type="NCBI Taxonomy" id="1560313"/>
    <lineage>
        <taxon>Viruses</taxon>
        <taxon>Duplodnaviria</taxon>
        <taxon>Heunggongvirae</taxon>
        <taxon>Uroviricota</taxon>
        <taxon>Caudoviricetes</taxon>
        <taxon>Audreyjarvisvirus</taxon>
        <taxon>Audreyjarvisvirus WRP3</taxon>
    </lineage>
</organism>
<reference evidence="1 2" key="1">
    <citation type="journal article" date="2015" name="Appl. Environ. Microbiol.">
        <title>Lactococcal 949 group phages recognize a carbohydrate receptor on the host cell surface.</title>
        <authorList>
            <person name="Mahony J."/>
            <person name="Randazzo W."/>
            <person name="Neve H."/>
            <person name="Settanni L."/>
            <person name="van Sinderen D."/>
        </authorList>
    </citation>
    <scope>NUCLEOTIDE SEQUENCE [LARGE SCALE GENOMIC DNA]</scope>
    <source>
        <strain evidence="1">WRP3</strain>
    </source>
</reference>
<dbReference type="KEGG" id="vg:24722391"/>
<sequence length="118" mass="13989">MELENVTLKQLQNKEVVPLREQALEYFRNLEKSKRKLRQDGQTYYGVLTTPEYFTAEVAIVFSNDEEVGLARKQIYSQLMYFADNDIVFASQLFYKLTYGKINFVSFDKEFTLEDEEK</sequence>
<dbReference type="EMBL" id="KM677185">
    <property type="protein sequence ID" value="AIX12628.1"/>
    <property type="molecule type" value="Genomic_DNA"/>
</dbReference>
<dbReference type="OrthoDB" id="32714at10239"/>
<gene>
    <name evidence="1" type="ORF">WRP3_125</name>
</gene>
<dbReference type="GeneID" id="24722391"/>
<proteinExistence type="predicted"/>
<name>A0A0D3MTD0_9CAUD</name>
<dbReference type="RefSeq" id="YP_009147782.1">
    <property type="nucleotide sequence ID" value="NC_027341.1"/>
</dbReference>
<protein>
    <submittedName>
        <fullName evidence="1">Uncharacterized protein</fullName>
    </submittedName>
</protein>
<dbReference type="Proteomes" id="UP000032686">
    <property type="component" value="Segment"/>
</dbReference>
<evidence type="ECO:0000313" key="2">
    <source>
        <dbReference type="Proteomes" id="UP000032686"/>
    </source>
</evidence>
<accession>A0A0D3MTD0</accession>
<evidence type="ECO:0000313" key="1">
    <source>
        <dbReference type="EMBL" id="AIX12628.1"/>
    </source>
</evidence>
<keyword evidence="2" id="KW-1185">Reference proteome</keyword>